<dbReference type="OrthoDB" id="2365850at2"/>
<dbReference type="RefSeq" id="WP_128630299.1">
    <property type="nucleotide sequence ID" value="NZ_RRCN01000001.1"/>
</dbReference>
<dbReference type="Pfam" id="PF06810">
    <property type="entry name" value="Phage_scaffold"/>
    <property type="match status" value="1"/>
</dbReference>
<feature type="region of interest" description="Disordered" evidence="2">
    <location>
        <begin position="167"/>
        <end position="204"/>
    </location>
</feature>
<evidence type="ECO:0000256" key="2">
    <source>
        <dbReference type="SAM" id="MobiDB-lite"/>
    </source>
</evidence>
<evidence type="ECO:0000313" key="4">
    <source>
        <dbReference type="Proteomes" id="UP000267017"/>
    </source>
</evidence>
<evidence type="ECO:0000313" key="3">
    <source>
        <dbReference type="EMBL" id="RRJ62412.1"/>
    </source>
</evidence>
<dbReference type="EMBL" id="RRCN01000001">
    <property type="protein sequence ID" value="RRJ62412.1"/>
    <property type="molecule type" value="Genomic_DNA"/>
</dbReference>
<name>A0A3P3TWC2_9BACL</name>
<gene>
    <name evidence="3" type="ORF">EHV15_05185</name>
</gene>
<evidence type="ECO:0000256" key="1">
    <source>
        <dbReference type="SAM" id="Coils"/>
    </source>
</evidence>
<keyword evidence="4" id="KW-1185">Reference proteome</keyword>
<organism evidence="3 4">
    <name type="scientific">Paenibacillus oralis</name>
    <dbReference type="NCBI Taxonomy" id="2490856"/>
    <lineage>
        <taxon>Bacteria</taxon>
        <taxon>Bacillati</taxon>
        <taxon>Bacillota</taxon>
        <taxon>Bacilli</taxon>
        <taxon>Bacillales</taxon>
        <taxon>Paenibacillaceae</taxon>
        <taxon>Paenibacillus</taxon>
    </lineage>
</organism>
<comment type="caution">
    <text evidence="3">The sequence shown here is derived from an EMBL/GenBank/DDBJ whole genome shotgun (WGS) entry which is preliminary data.</text>
</comment>
<dbReference type="Proteomes" id="UP000267017">
    <property type="component" value="Unassembled WGS sequence"/>
</dbReference>
<proteinExistence type="predicted"/>
<dbReference type="InterPro" id="IPR009636">
    <property type="entry name" value="SCAF"/>
</dbReference>
<protein>
    <recommendedName>
        <fullName evidence="5">Phage minor structural protein GP20</fullName>
    </recommendedName>
</protein>
<feature type="coiled-coil region" evidence="1">
    <location>
        <begin position="42"/>
        <end position="101"/>
    </location>
</feature>
<dbReference type="AlphaFoldDB" id="A0A3P3TWC2"/>
<keyword evidence="1" id="KW-0175">Coiled coil</keyword>
<evidence type="ECO:0008006" key="5">
    <source>
        <dbReference type="Google" id="ProtNLM"/>
    </source>
</evidence>
<accession>A0A3P3TWC2</accession>
<reference evidence="3 4" key="1">
    <citation type="submission" date="2018-11" db="EMBL/GenBank/DDBJ databases">
        <title>Genome sequencing of Paenibacillus sp. KCOM 3021 (= ChDC PVNT-B20).</title>
        <authorList>
            <person name="Kook J.-K."/>
            <person name="Park S.-N."/>
            <person name="Lim Y.K."/>
        </authorList>
    </citation>
    <scope>NUCLEOTIDE SEQUENCE [LARGE SCALE GENOMIC DNA]</scope>
    <source>
        <strain evidence="3 4">KCOM 3021</strain>
    </source>
</reference>
<sequence>MDLKELLGEELYKQVIEKAGDKHKIAIVSDGSHFPKDKWDEVNAAKKKIEADLKERDKQLEELKKSAGDNEELKAKIKELQDANKEAADKYQKEAKELQLKTALKLKLVGKVHENAMDNVLNEFKFDQIELDETGNIKSGFDDQYKSLQESKGFYFVPENSNETTFVGFKPFNGGGANNDKGDKGGEFGKQLAAQNKQSSDKMQEAQNLYFGGQKA</sequence>